<accession>A0ABR7J076</accession>
<dbReference type="EMBL" id="JACRUN010000006">
    <property type="protein sequence ID" value="MBC5835438.1"/>
    <property type="molecule type" value="Genomic_DNA"/>
</dbReference>
<comment type="caution">
    <text evidence="1">The sequence shown here is derived from an EMBL/GenBank/DDBJ whole genome shotgun (WGS) entry which is preliminary data.</text>
</comment>
<evidence type="ECO:0000313" key="1">
    <source>
        <dbReference type="EMBL" id="MBC5835438.1"/>
    </source>
</evidence>
<evidence type="ECO:0000313" key="2">
    <source>
        <dbReference type="Proteomes" id="UP000605990"/>
    </source>
</evidence>
<sequence length="224" mass="25678">MKKILLILITIFTIGSFAQKKQTILISSKYDFQEKKNSHNINNMLKAILTSNNYQVYFEDEILPIEIAQNRCNALTGVLVDDSNVFVTKVKLQIKDCKNNILFETADVKSREKESQAAFIEVIKLLSPELKKYKPVVIQKKEVTESPSEIITNTNVKYQFVEIANGYAVMDATPKVILQIYKTTNPNIFIADKFGVKGVFTKLVNRGVFEYYLNDKLVVEEFLF</sequence>
<keyword evidence="2" id="KW-1185">Reference proteome</keyword>
<gene>
    <name evidence="1" type="ORF">H8R27_11140</name>
</gene>
<dbReference type="Proteomes" id="UP000605990">
    <property type="component" value="Unassembled WGS sequence"/>
</dbReference>
<dbReference type="RefSeq" id="WP_166125913.1">
    <property type="nucleotide sequence ID" value="NZ_JAANOQ010000002.1"/>
</dbReference>
<protein>
    <submittedName>
        <fullName evidence="1">Uncharacterized protein</fullName>
    </submittedName>
</protein>
<proteinExistence type="predicted"/>
<reference evidence="1 2" key="1">
    <citation type="submission" date="2020-08" db="EMBL/GenBank/DDBJ databases">
        <title>Description of novel Flavobacterium F-408 isolate.</title>
        <authorList>
            <person name="Saticioglu I.B."/>
            <person name="Duman M."/>
            <person name="Altun S."/>
        </authorList>
    </citation>
    <scope>NUCLEOTIDE SEQUENCE [LARGE SCALE GENOMIC DNA]</scope>
    <source>
        <strain evidence="1 2">F-408</strain>
    </source>
</reference>
<name>A0ABR7J076_9FLAO</name>
<organism evidence="1 2">
    <name type="scientific">Flavobacterium bernardetii</name>
    <dbReference type="NCBI Taxonomy" id="2813823"/>
    <lineage>
        <taxon>Bacteria</taxon>
        <taxon>Pseudomonadati</taxon>
        <taxon>Bacteroidota</taxon>
        <taxon>Flavobacteriia</taxon>
        <taxon>Flavobacteriales</taxon>
        <taxon>Flavobacteriaceae</taxon>
        <taxon>Flavobacterium</taxon>
    </lineage>
</organism>